<protein>
    <recommendedName>
        <fullName evidence="3">Cytochrome c domain-containing protein</fullName>
    </recommendedName>
</protein>
<dbReference type="EMBL" id="ANJA01001051">
    <property type="protein sequence ID" value="ETO79964.1"/>
    <property type="molecule type" value="Genomic_DNA"/>
</dbReference>
<evidence type="ECO:0000313" key="2">
    <source>
        <dbReference type="Proteomes" id="UP000028582"/>
    </source>
</evidence>
<sequence length="101" mass="11148">MSNGQRRTARALDQFIDLFEISWHLASYSTHSYPFIMQGIFTLALLLLNSWLGSGVEAMDAAHAAHPFIAGGAVVENKCKDCHNGPTEHTLLKHADDSEHN</sequence>
<gene>
    <name evidence="1" type="ORF">F444_05467</name>
</gene>
<name>A0A081AM53_PHYNI</name>
<accession>A0A081AM53</accession>
<organism evidence="1 2">
    <name type="scientific">Phytophthora nicotianae P1976</name>
    <dbReference type="NCBI Taxonomy" id="1317066"/>
    <lineage>
        <taxon>Eukaryota</taxon>
        <taxon>Sar</taxon>
        <taxon>Stramenopiles</taxon>
        <taxon>Oomycota</taxon>
        <taxon>Peronosporomycetes</taxon>
        <taxon>Peronosporales</taxon>
        <taxon>Peronosporaceae</taxon>
        <taxon>Phytophthora</taxon>
    </lineage>
</organism>
<dbReference type="OrthoDB" id="103515at2759"/>
<comment type="caution">
    <text evidence="1">The sequence shown here is derived from an EMBL/GenBank/DDBJ whole genome shotgun (WGS) entry which is preliminary data.</text>
</comment>
<reference evidence="1 2" key="1">
    <citation type="submission" date="2013-11" db="EMBL/GenBank/DDBJ databases">
        <title>The Genome Sequence of Phytophthora parasitica P1976.</title>
        <authorList>
            <consortium name="The Broad Institute Genomics Platform"/>
            <person name="Russ C."/>
            <person name="Tyler B."/>
            <person name="Panabieres F."/>
            <person name="Shan W."/>
            <person name="Tripathy S."/>
            <person name="Grunwald N."/>
            <person name="Machado M."/>
            <person name="Johnson C.S."/>
            <person name="Walker B."/>
            <person name="Young S."/>
            <person name="Zeng Q."/>
            <person name="Gargeya S."/>
            <person name="Fitzgerald M."/>
            <person name="Haas B."/>
            <person name="Abouelleil A."/>
            <person name="Allen A.W."/>
            <person name="Alvarado L."/>
            <person name="Arachchi H.M."/>
            <person name="Berlin A.M."/>
            <person name="Chapman S.B."/>
            <person name="Gainer-Dewar J."/>
            <person name="Goldberg J."/>
            <person name="Griggs A."/>
            <person name="Gujja S."/>
            <person name="Hansen M."/>
            <person name="Howarth C."/>
            <person name="Imamovic A."/>
            <person name="Ireland A."/>
            <person name="Larimer J."/>
            <person name="McCowan C."/>
            <person name="Murphy C."/>
            <person name="Pearson M."/>
            <person name="Poon T.W."/>
            <person name="Priest M."/>
            <person name="Roberts A."/>
            <person name="Saif S."/>
            <person name="Shea T."/>
            <person name="Sisk P."/>
            <person name="Sykes S."/>
            <person name="Wortman J."/>
            <person name="Nusbaum C."/>
            <person name="Birren B."/>
        </authorList>
    </citation>
    <scope>NUCLEOTIDE SEQUENCE [LARGE SCALE GENOMIC DNA]</scope>
    <source>
        <strain evidence="1 2">P1976</strain>
    </source>
</reference>
<evidence type="ECO:0008006" key="3">
    <source>
        <dbReference type="Google" id="ProtNLM"/>
    </source>
</evidence>
<dbReference type="AlphaFoldDB" id="A0A081AM53"/>
<proteinExistence type="predicted"/>
<evidence type="ECO:0000313" key="1">
    <source>
        <dbReference type="EMBL" id="ETO79964.1"/>
    </source>
</evidence>
<dbReference type="Proteomes" id="UP000028582">
    <property type="component" value="Unassembled WGS sequence"/>
</dbReference>